<dbReference type="OrthoDB" id="6513151at2759"/>
<comment type="subcellular location">
    <subcellularLocation>
        <location evidence="1">Nucleus</location>
    </subcellularLocation>
</comment>
<dbReference type="Proteomes" id="UP000268350">
    <property type="component" value="Unassembled WGS sequence"/>
</dbReference>
<dbReference type="STRING" id="7266.A0A3B0J968"/>
<sequence>MRNEAQSVQTTTTAPISLVDTRIRQRTRLQNFDGCLAVGTDSGAVLLCDIKRSVLIASRGQNLRLPEREIACGQVIRRHSSECSMEQINLAVELDVAKGEVRCLICVNSITGIAVGLKDGRIVIYDLESFHITTVVERLCDVVPPDDPKPCIFIFGLYSGASMTTALLHCIHYRHSYADAQSNELYFKNFKSTETCARLMLLVIIGWYSHPKKTNKLVLFDMNQWYKDEMPNCRHLLDESPTLSIKHFVSLQRYAEHFYPNSLTFGLCLLTARGGQYHVHVGSQHRFLRKLHCQNATVFLYADDTHADIVRLRLMPPFSELNPDATFSKRAIYEEILSVALERGCMGLLRHCAKGWIDGSCMFNLCIPTELTLLTVTAWIVKRAAQTKTRCSELCESIFDYGGYPLDERERERKELKVLNGRLGNLDNLQAFIVNLGKRSLAPATISEIEDNAQRIRTFYTYQRVLLFFIEWGRGLVPEGQQEQDQHQPSALAQLQSSYANRHTSVGDNRYINGLLRRIGQDTGGGAAVALTYPPRTLHFLMHLMLAFNTGLENKHEVILYLLYGLDVVQTAGVKLSDRFEASFGLKTQLVTRVKSLWHLEHDNHVECIKVLSSSLCPDNPYQSWHVDLLVEALLAKGATSEAMSVVYRPPGPLASLARLKVLMASKSIPEAFAYARRNDDDETGRPLLEYFFRQSNRMRQFKALAQLCLRDTEEELALRLLRDCRTPLTDSVQLILLLQKSKYIEAVSFMDKVAAEREIADESSRAIIYAYRSTMNPVLQTLAATWTWRRLRTCIRCPLAISWPGTVPVDCGAASSRALPSAHAGPRSTTRIQRQKKKDQCPATRCPSCGARCTASASCHIVDAQCAPCPTRRWRSVYASRRNLS</sequence>
<dbReference type="PANTHER" id="PTHR21583">
    <property type="entry name" value="ELYS PROTEIN"/>
    <property type="match status" value="1"/>
</dbReference>
<keyword evidence="2" id="KW-0539">Nucleus</keyword>
<evidence type="ECO:0000256" key="1">
    <source>
        <dbReference type="ARBA" id="ARBA00004123"/>
    </source>
</evidence>
<evidence type="ECO:0000256" key="2">
    <source>
        <dbReference type="ARBA" id="ARBA00023242"/>
    </source>
</evidence>
<dbReference type="InterPro" id="IPR025151">
    <property type="entry name" value="ELYS_dom"/>
</dbReference>
<dbReference type="Pfam" id="PF13934">
    <property type="entry name" value="ELYS"/>
    <property type="match status" value="1"/>
</dbReference>
<reference evidence="5" key="1">
    <citation type="submission" date="2018-01" db="EMBL/GenBank/DDBJ databases">
        <authorList>
            <person name="Alioto T."/>
            <person name="Alioto T."/>
        </authorList>
    </citation>
    <scope>NUCLEOTIDE SEQUENCE [LARGE SCALE GENOMIC DNA]</scope>
</reference>
<name>A0A3B0J968_DROGU</name>
<organism evidence="4 5">
    <name type="scientific">Drosophila guanche</name>
    <name type="common">Fruit fly</name>
    <dbReference type="NCBI Taxonomy" id="7266"/>
    <lineage>
        <taxon>Eukaryota</taxon>
        <taxon>Metazoa</taxon>
        <taxon>Ecdysozoa</taxon>
        <taxon>Arthropoda</taxon>
        <taxon>Hexapoda</taxon>
        <taxon>Insecta</taxon>
        <taxon>Pterygota</taxon>
        <taxon>Neoptera</taxon>
        <taxon>Endopterygota</taxon>
        <taxon>Diptera</taxon>
        <taxon>Brachycera</taxon>
        <taxon>Muscomorpha</taxon>
        <taxon>Ephydroidea</taxon>
        <taxon>Drosophilidae</taxon>
        <taxon>Drosophila</taxon>
        <taxon>Sophophora</taxon>
    </lineage>
</organism>
<dbReference type="InterPro" id="IPR052620">
    <property type="entry name" value="ELYS/MEL-28_NucAsmblyFactor"/>
</dbReference>
<dbReference type="GO" id="GO:0005634">
    <property type="term" value="C:nucleus"/>
    <property type="evidence" value="ECO:0007669"/>
    <property type="project" value="UniProtKB-SubCell"/>
</dbReference>
<feature type="domain" description="ELYS-like" evidence="3">
    <location>
        <begin position="511"/>
        <end position="725"/>
    </location>
</feature>
<proteinExistence type="predicted"/>
<evidence type="ECO:0000313" key="4">
    <source>
        <dbReference type="EMBL" id="SPP78757.1"/>
    </source>
</evidence>
<evidence type="ECO:0000259" key="3">
    <source>
        <dbReference type="Pfam" id="PF13934"/>
    </source>
</evidence>
<dbReference type="AlphaFoldDB" id="A0A3B0J968"/>
<accession>A0A3B0J968</accession>
<protein>
    <submittedName>
        <fullName evidence="4">Blast:Protein ELYS homolog</fullName>
    </submittedName>
</protein>
<dbReference type="PANTHER" id="PTHR21583:SF8">
    <property type="entry name" value="PROTEIN ELYS"/>
    <property type="match status" value="1"/>
</dbReference>
<dbReference type="OMA" id="TASASCH"/>
<evidence type="ECO:0000313" key="5">
    <source>
        <dbReference type="Proteomes" id="UP000268350"/>
    </source>
</evidence>
<keyword evidence="5" id="KW-1185">Reference proteome</keyword>
<dbReference type="EMBL" id="OUUW01000003">
    <property type="protein sequence ID" value="SPP78757.1"/>
    <property type="molecule type" value="Genomic_DNA"/>
</dbReference>
<gene>
    <name evidence="4" type="ORF">DGUA_6G011481</name>
</gene>